<evidence type="ECO:0000313" key="4">
    <source>
        <dbReference type="Proteomes" id="UP001142055"/>
    </source>
</evidence>
<keyword evidence="4" id="KW-1185">Reference proteome</keyword>
<dbReference type="PROSITE" id="PS51788">
    <property type="entry name" value="CULT"/>
    <property type="match status" value="1"/>
</dbReference>
<dbReference type="SUPFAM" id="SSF88697">
    <property type="entry name" value="PUA domain-like"/>
    <property type="match status" value="1"/>
</dbReference>
<evidence type="ECO:0000259" key="2">
    <source>
        <dbReference type="PROSITE" id="PS51788"/>
    </source>
</evidence>
<dbReference type="FunFam" id="2.170.150.20:FF:000007">
    <property type="entry name" value="Protein cereblon"/>
    <property type="match status" value="1"/>
</dbReference>
<dbReference type="SMART" id="SM00464">
    <property type="entry name" value="LON"/>
    <property type="match status" value="1"/>
</dbReference>
<dbReference type="Pfam" id="PF02190">
    <property type="entry name" value="LON_substr_bdg"/>
    <property type="match status" value="1"/>
</dbReference>
<sequence length="437" mass="50129">MDDEDSTENNSTEANEIIEASESDSNNNEENGYYDENVFFVSNDDLVVVQQEEDNDDDATDIELVNYNIDLPLEHSYLGELENIQSGRKIFSDGEKVRIPMFFSNGIILIPGQEIPFTFRNESLISFFRNVINNHSKTFGVSFSPNSNSGTTAEIRSYSYTEDGILSIRAEGRQRFKFQDLDDENVEFGVRYAYVTIRPEIELKDFFYSLKRCEKNYITNSSKHIRSSVNLPECAFKQFDVNVLMKKLRVLLDSILKSNNKHETFNYPLDATAFSYFVLSCIPFSDRMKINLLDLNCTVTRLRAEYGLLSFPFEIQCSSCGIKLCSNEDFLVMSKCGTGGAYVNSIGFLHELFTFSKVSNVSLMSSWTEEYSWFPNYGWIIIRCSSCLIHLGWKFKTKLNINPKVFWAITRQSIKLSFTDVAQDSFVHGLININSDQ</sequence>
<dbReference type="InterPro" id="IPR046336">
    <property type="entry name" value="Lon_prtase_N_sf"/>
</dbReference>
<protein>
    <recommendedName>
        <fullName evidence="2">CULT domain-containing protein</fullName>
    </recommendedName>
</protein>
<gene>
    <name evidence="3" type="ORF">RDWZM_003767</name>
</gene>
<dbReference type="InterPro" id="IPR003111">
    <property type="entry name" value="Lon_prtase_N"/>
</dbReference>
<dbReference type="AlphaFoldDB" id="A0A9Q0MIW7"/>
<dbReference type="Gene3D" id="2.170.150.20">
    <property type="entry name" value="Peptide methionine sulfoxide reductase"/>
    <property type="match status" value="1"/>
</dbReference>
<dbReference type="InterPro" id="IPR015947">
    <property type="entry name" value="PUA-like_sf"/>
</dbReference>
<dbReference type="Gene3D" id="1.20.58.1480">
    <property type="match status" value="1"/>
</dbReference>
<reference evidence="3" key="1">
    <citation type="submission" date="2022-12" db="EMBL/GenBank/DDBJ databases">
        <title>Genome assemblies of Blomia tropicalis.</title>
        <authorList>
            <person name="Cui Y."/>
        </authorList>
    </citation>
    <scope>NUCLEOTIDE SEQUENCE</scope>
    <source>
        <tissue evidence="3">Adult mites</tissue>
    </source>
</reference>
<name>A0A9Q0MIW7_BLOTA</name>
<evidence type="ECO:0000313" key="3">
    <source>
        <dbReference type="EMBL" id="KAJ6225222.1"/>
    </source>
</evidence>
<accession>A0A9Q0MIW7</accession>
<dbReference type="OMA" id="AYQMYDS"/>
<comment type="caution">
    <text evidence="3">The sequence shown here is derived from an EMBL/GenBank/DDBJ whole genome shotgun (WGS) entry which is preliminary data.</text>
</comment>
<feature type="compositionally biased region" description="Low complexity" evidence="1">
    <location>
        <begin position="13"/>
        <end position="32"/>
    </location>
</feature>
<dbReference type="Gene3D" id="2.30.130.40">
    <property type="entry name" value="LON domain-like"/>
    <property type="match status" value="1"/>
</dbReference>
<proteinExistence type="predicted"/>
<feature type="region of interest" description="Disordered" evidence="1">
    <location>
        <begin position="1"/>
        <end position="32"/>
    </location>
</feature>
<organism evidence="3 4">
    <name type="scientific">Blomia tropicalis</name>
    <name type="common">Mite</name>
    <dbReference type="NCBI Taxonomy" id="40697"/>
    <lineage>
        <taxon>Eukaryota</taxon>
        <taxon>Metazoa</taxon>
        <taxon>Ecdysozoa</taxon>
        <taxon>Arthropoda</taxon>
        <taxon>Chelicerata</taxon>
        <taxon>Arachnida</taxon>
        <taxon>Acari</taxon>
        <taxon>Acariformes</taxon>
        <taxon>Sarcoptiformes</taxon>
        <taxon>Astigmata</taxon>
        <taxon>Glycyphagoidea</taxon>
        <taxon>Echimyopodidae</taxon>
        <taxon>Blomia</taxon>
    </lineage>
</organism>
<evidence type="ECO:0000256" key="1">
    <source>
        <dbReference type="SAM" id="MobiDB-lite"/>
    </source>
</evidence>
<feature type="domain" description="CULT" evidence="2">
    <location>
        <begin position="312"/>
        <end position="418"/>
    </location>
</feature>
<dbReference type="EMBL" id="JAPWDV010000001">
    <property type="protein sequence ID" value="KAJ6225222.1"/>
    <property type="molecule type" value="Genomic_DNA"/>
</dbReference>
<dbReference type="CDD" id="cd15777">
    <property type="entry name" value="CRBN_C_like"/>
    <property type="match status" value="1"/>
</dbReference>
<dbReference type="InterPro" id="IPR034750">
    <property type="entry name" value="CULT"/>
</dbReference>
<dbReference type="Proteomes" id="UP001142055">
    <property type="component" value="Chromosome 1"/>
</dbReference>